<gene>
    <name evidence="2" type="ORF">F8M41_013604</name>
</gene>
<reference evidence="2 3" key="1">
    <citation type="journal article" date="2019" name="Environ. Microbiol.">
        <title>At the nexus of three kingdoms: the genome of the mycorrhizal fungus Gigaspora margarita provides insights into plant, endobacterial and fungal interactions.</title>
        <authorList>
            <person name="Venice F."/>
            <person name="Ghignone S."/>
            <person name="Salvioli di Fossalunga A."/>
            <person name="Amselem J."/>
            <person name="Novero M."/>
            <person name="Xianan X."/>
            <person name="Sedzielewska Toro K."/>
            <person name="Morin E."/>
            <person name="Lipzen A."/>
            <person name="Grigoriev I.V."/>
            <person name="Henrissat B."/>
            <person name="Martin F.M."/>
            <person name="Bonfante P."/>
        </authorList>
    </citation>
    <scope>NUCLEOTIDE SEQUENCE [LARGE SCALE GENOMIC DNA]</scope>
    <source>
        <strain evidence="2 3">BEG34</strain>
    </source>
</reference>
<dbReference type="Proteomes" id="UP000439903">
    <property type="component" value="Unassembled WGS sequence"/>
</dbReference>
<name>A0A8H4AS23_GIGMA</name>
<evidence type="ECO:0000256" key="1">
    <source>
        <dbReference type="SAM" id="MobiDB-lite"/>
    </source>
</evidence>
<accession>A0A8H4AS23</accession>
<feature type="compositionally biased region" description="Basic and acidic residues" evidence="1">
    <location>
        <begin position="7"/>
        <end position="24"/>
    </location>
</feature>
<dbReference type="AlphaFoldDB" id="A0A8H4AS23"/>
<keyword evidence="3" id="KW-1185">Reference proteome</keyword>
<comment type="caution">
    <text evidence="2">The sequence shown here is derived from an EMBL/GenBank/DDBJ whole genome shotgun (WGS) entry which is preliminary data.</text>
</comment>
<sequence>MMSSGIDESHDMVNRQVKNKETRNSKNVNQLMNIKKSISEKRYKTTQAVRLEDPLDDVRNLFESGHSYQSSIGNKENKHKAPNNKRVSISTNIFHCYQNETNIKNNYSNDKDEYQVSTYYQRPVEIDRHNKISIIKRKKKAETHHRNVEQNYRSYGLVPCYKNELGVKNELDKRKISIESCLKKNKLNKDKLKSEELTKYHGVLEAVSNSWKEKVKLLKSQANFIRKEKNLLKRKGNASRGGKVYETDLDDMCRSWLLRIKNHLKSESVKCIKDEQSNCAMDRSSNKNLTPKINGKDNKKINAVGKFMGRIEKPDTKKWVSKDNVIKPTRHKEGKEKFISKVTT</sequence>
<proteinExistence type="predicted"/>
<evidence type="ECO:0000313" key="3">
    <source>
        <dbReference type="Proteomes" id="UP000439903"/>
    </source>
</evidence>
<feature type="region of interest" description="Disordered" evidence="1">
    <location>
        <begin position="1"/>
        <end position="24"/>
    </location>
</feature>
<protein>
    <submittedName>
        <fullName evidence="2">Uncharacterized protein</fullName>
    </submittedName>
</protein>
<evidence type="ECO:0000313" key="2">
    <source>
        <dbReference type="EMBL" id="KAF0527505.1"/>
    </source>
</evidence>
<organism evidence="2 3">
    <name type="scientific">Gigaspora margarita</name>
    <dbReference type="NCBI Taxonomy" id="4874"/>
    <lineage>
        <taxon>Eukaryota</taxon>
        <taxon>Fungi</taxon>
        <taxon>Fungi incertae sedis</taxon>
        <taxon>Mucoromycota</taxon>
        <taxon>Glomeromycotina</taxon>
        <taxon>Glomeromycetes</taxon>
        <taxon>Diversisporales</taxon>
        <taxon>Gigasporaceae</taxon>
        <taxon>Gigaspora</taxon>
    </lineage>
</organism>
<dbReference type="EMBL" id="WTPW01000278">
    <property type="protein sequence ID" value="KAF0527505.1"/>
    <property type="molecule type" value="Genomic_DNA"/>
</dbReference>
<dbReference type="OrthoDB" id="2477711at2759"/>